<dbReference type="SUPFAM" id="SSF56801">
    <property type="entry name" value="Acetyl-CoA synthetase-like"/>
    <property type="match status" value="1"/>
</dbReference>
<evidence type="ECO:0000256" key="1">
    <source>
        <dbReference type="ARBA" id="ARBA00006432"/>
    </source>
</evidence>
<evidence type="ECO:0000259" key="4">
    <source>
        <dbReference type="Pfam" id="PF13193"/>
    </source>
</evidence>
<dbReference type="InterPro" id="IPR045851">
    <property type="entry name" value="AMP-bd_C_sf"/>
</dbReference>
<dbReference type="InterPro" id="IPR025110">
    <property type="entry name" value="AMP-bd_C"/>
</dbReference>
<dbReference type="AlphaFoldDB" id="W1PZW4"/>
<dbReference type="OrthoDB" id="10253869at2759"/>
<dbReference type="InterPro" id="IPR020845">
    <property type="entry name" value="AMP-binding_CS"/>
</dbReference>
<dbReference type="FunFam" id="3.30.300.30:FF:000007">
    <property type="entry name" value="4-coumarate--CoA ligase 2"/>
    <property type="match status" value="1"/>
</dbReference>
<dbReference type="Gene3D" id="3.30.300.30">
    <property type="match status" value="1"/>
</dbReference>
<evidence type="ECO:0000256" key="2">
    <source>
        <dbReference type="ARBA" id="ARBA00022598"/>
    </source>
</evidence>
<evidence type="ECO:0000313" key="6">
    <source>
        <dbReference type="Proteomes" id="UP000017836"/>
    </source>
</evidence>
<protein>
    <recommendedName>
        <fullName evidence="7">4-coumarate--CoA ligase</fullName>
    </recommendedName>
</protein>
<feature type="domain" description="AMP-dependent synthetase/ligase" evidence="3">
    <location>
        <begin position="48"/>
        <end position="393"/>
    </location>
</feature>
<proteinExistence type="inferred from homology"/>
<dbReference type="Gramene" id="ERN13641">
    <property type="protein sequence ID" value="ERN13641"/>
    <property type="gene ID" value="AMTR_s00049p00100040"/>
</dbReference>
<gene>
    <name evidence="5" type="ORF">AMTR_s00049p00100040</name>
</gene>
<dbReference type="InterPro" id="IPR042099">
    <property type="entry name" value="ANL_N_sf"/>
</dbReference>
<dbReference type="Pfam" id="PF00501">
    <property type="entry name" value="AMP-binding"/>
    <property type="match status" value="1"/>
</dbReference>
<dbReference type="Gene3D" id="3.40.50.12780">
    <property type="entry name" value="N-terminal domain of ligase-like"/>
    <property type="match status" value="1"/>
</dbReference>
<dbReference type="STRING" id="13333.W1PZW4"/>
<comment type="similarity">
    <text evidence="1">Belongs to the ATP-dependent AMP-binding enzyme family.</text>
</comment>
<dbReference type="eggNOG" id="KOG1176">
    <property type="taxonomic scope" value="Eukaryota"/>
</dbReference>
<reference evidence="6" key="1">
    <citation type="journal article" date="2013" name="Science">
        <title>The Amborella genome and the evolution of flowering plants.</title>
        <authorList>
            <consortium name="Amborella Genome Project"/>
        </authorList>
    </citation>
    <scope>NUCLEOTIDE SEQUENCE [LARGE SCALE GENOMIC DNA]</scope>
</reference>
<dbReference type="GO" id="GO:0016405">
    <property type="term" value="F:CoA-ligase activity"/>
    <property type="evidence" value="ECO:0000318"/>
    <property type="project" value="GO_Central"/>
</dbReference>
<dbReference type="Proteomes" id="UP000017836">
    <property type="component" value="Unassembled WGS sequence"/>
</dbReference>
<name>W1PZW4_AMBTC</name>
<dbReference type="Pfam" id="PF13193">
    <property type="entry name" value="AMP-binding_C"/>
    <property type="match status" value="1"/>
</dbReference>
<sequence length="537" mass="58670">MAVSSSIDPKNGFCRENCIFYSLHPPLLLPSPCIPLDITSYSFSLYPPSDSPAIIDASNGARISHRELRSLVLSLSSSLQHTLDIRKGDAVLILSSPSIYVPALYLAILSLGAIVTTSNPLSTESELEHQIGISKPVLTFTHFSLSHKTSTFRHRVIAIDSPEFRELAVPSKPVRREAEIHQNDPATILYSSGTTGRVKGVLLSHLNYIAVVAGYKAEAEDRAAPPIALMTVPLFHIFGFFMVLKTVALGETMVLMPKFEFSVLLRAVEKYRVTYMPVAPPLVVALAKADEVLKYDLSSLETIGSGGAPLGKGVIEKFAKRFPKVEVKQGYGLTESTGTATRTTRLENKKHGSAGKLSANIEARIVDPETNKPLAPGMRGELWLRSPTNMKGYVGNAEATAATLDHEGWLKTGDLCYIDDEGYLFVVDRLKELIKYKAYQVPPAELEHLLLSHPEIADAAVIPYPDEEAGQIPMAFVVRRPGSSLSEKQVMEFIAKQVAPYKKIRKLSFVGSIPKSPAGKILRKDLVAQARSPASKL</sequence>
<dbReference type="HOGENOM" id="CLU_000022_59_2_1"/>
<dbReference type="PROSITE" id="PS00455">
    <property type="entry name" value="AMP_BINDING"/>
    <property type="match status" value="1"/>
</dbReference>
<dbReference type="KEGG" id="atr:18441887"/>
<dbReference type="PANTHER" id="PTHR24096">
    <property type="entry name" value="LONG-CHAIN-FATTY-ACID--COA LIGASE"/>
    <property type="match status" value="1"/>
</dbReference>
<feature type="domain" description="AMP-binding enzyme C-terminal" evidence="4">
    <location>
        <begin position="445"/>
        <end position="520"/>
    </location>
</feature>
<dbReference type="CDD" id="cd05904">
    <property type="entry name" value="4CL"/>
    <property type="match status" value="1"/>
</dbReference>
<dbReference type="InterPro" id="IPR000873">
    <property type="entry name" value="AMP-dep_synth/lig_dom"/>
</dbReference>
<dbReference type="EMBL" id="KI392567">
    <property type="protein sequence ID" value="ERN13641.1"/>
    <property type="molecule type" value="Genomic_DNA"/>
</dbReference>
<evidence type="ECO:0000313" key="5">
    <source>
        <dbReference type="EMBL" id="ERN13641.1"/>
    </source>
</evidence>
<evidence type="ECO:0008006" key="7">
    <source>
        <dbReference type="Google" id="ProtNLM"/>
    </source>
</evidence>
<evidence type="ECO:0000259" key="3">
    <source>
        <dbReference type="Pfam" id="PF00501"/>
    </source>
</evidence>
<organism evidence="5 6">
    <name type="scientific">Amborella trichopoda</name>
    <dbReference type="NCBI Taxonomy" id="13333"/>
    <lineage>
        <taxon>Eukaryota</taxon>
        <taxon>Viridiplantae</taxon>
        <taxon>Streptophyta</taxon>
        <taxon>Embryophyta</taxon>
        <taxon>Tracheophyta</taxon>
        <taxon>Spermatophyta</taxon>
        <taxon>Magnoliopsida</taxon>
        <taxon>Amborellales</taxon>
        <taxon>Amborellaceae</taxon>
        <taxon>Amborella</taxon>
    </lineage>
</organism>
<dbReference type="PANTHER" id="PTHR24096:SF251">
    <property type="entry name" value="4-COUMARATE--COA LIGASE-LIKE 9"/>
    <property type="match status" value="1"/>
</dbReference>
<keyword evidence="2" id="KW-0436">Ligase</keyword>
<accession>W1PZW4</accession>
<dbReference type="OMA" id="HWVNIST"/>
<keyword evidence="6" id="KW-1185">Reference proteome</keyword>